<evidence type="ECO:0000313" key="2">
    <source>
        <dbReference type="Proteomes" id="UP000198984"/>
    </source>
</evidence>
<dbReference type="RefSeq" id="WP_089918937.1">
    <property type="nucleotide sequence ID" value="NZ_FOBB01000008.1"/>
</dbReference>
<dbReference type="Proteomes" id="UP000198984">
    <property type="component" value="Unassembled WGS sequence"/>
</dbReference>
<proteinExistence type="predicted"/>
<dbReference type="STRING" id="573321.SAMN04488505_108222"/>
<gene>
    <name evidence="1" type="ORF">SAMN04488505_108222</name>
</gene>
<evidence type="ECO:0000313" key="1">
    <source>
        <dbReference type="EMBL" id="SEN15929.1"/>
    </source>
</evidence>
<dbReference type="AlphaFoldDB" id="A0A1H8E8S9"/>
<accession>A0A1H8E8S9</accession>
<dbReference type="SUPFAM" id="SSF55469">
    <property type="entry name" value="FMN-dependent nitroreductase-like"/>
    <property type="match status" value="2"/>
</dbReference>
<name>A0A1H8E8S9_9BACT</name>
<dbReference type="Gene3D" id="3.40.109.30">
    <property type="entry name" value="putative nitroreductase (tm1586), domain 2"/>
    <property type="match status" value="1"/>
</dbReference>
<dbReference type="InterPro" id="IPR000415">
    <property type="entry name" value="Nitroreductase-like"/>
</dbReference>
<reference evidence="1 2" key="1">
    <citation type="submission" date="2016-10" db="EMBL/GenBank/DDBJ databases">
        <authorList>
            <person name="de Groot N.N."/>
        </authorList>
    </citation>
    <scope>NUCLEOTIDE SEQUENCE [LARGE SCALE GENOMIC DNA]</scope>
    <source>
        <strain evidence="1 2">DSM 21039</strain>
    </source>
</reference>
<evidence type="ECO:0008006" key="3">
    <source>
        <dbReference type="Google" id="ProtNLM"/>
    </source>
</evidence>
<organism evidence="1 2">
    <name type="scientific">Chitinophaga rupis</name>
    <dbReference type="NCBI Taxonomy" id="573321"/>
    <lineage>
        <taxon>Bacteria</taxon>
        <taxon>Pseudomonadati</taxon>
        <taxon>Bacteroidota</taxon>
        <taxon>Chitinophagia</taxon>
        <taxon>Chitinophagales</taxon>
        <taxon>Chitinophagaceae</taxon>
        <taxon>Chitinophaga</taxon>
    </lineage>
</organism>
<dbReference type="NCBIfam" id="NF047509">
    <property type="entry name" value="Rv3131_FMN_oxido"/>
    <property type="match status" value="1"/>
</dbReference>
<dbReference type="Gene3D" id="3.40.109.10">
    <property type="entry name" value="NADH Oxidase"/>
    <property type="match status" value="1"/>
</dbReference>
<keyword evidence="2" id="KW-1185">Reference proteome</keyword>
<sequence length="373" mass="42895">MKRRRFLQVAGGTVLVAGGLTWLSTDKTNFVRKDIKDIERNRQPELHPDEREILYLASLAPSGHNAQPWLVKRKEPFHWVICNDRTKWLMAVDPGQRETILSIGAFMQNLEYAAGHYGYHCKWSLLASSNQDEDIIDVSLLKATGLSGFDISKIKQRRTIRFNYLPDSLKREDFAGLAAGEEEYIYYIPKEAREFKWLNEQTIEANRQQIYRDAAEEELGKWVRFSSKEAKLHCDGLTPASMEIEGLSGWVVRNFYNRSSVMKKSFREQGLDNVKKQVGQSGGWLLITSNNAETRSLLETGMRLQRILLRVREKGIAIHPMTQVLEELPFAQNVNKVMGVTAPIQFILRCGYVKNYPNPVSLRRPVDWFVKSS</sequence>
<dbReference type="EMBL" id="FOBB01000008">
    <property type="protein sequence ID" value="SEN15929.1"/>
    <property type="molecule type" value="Genomic_DNA"/>
</dbReference>
<dbReference type="GO" id="GO:0016491">
    <property type="term" value="F:oxidoreductase activity"/>
    <property type="evidence" value="ECO:0007669"/>
    <property type="project" value="InterPro"/>
</dbReference>
<dbReference type="OrthoDB" id="5149792at2"/>
<protein>
    <recommendedName>
        <fullName evidence="3">Nitroreductase</fullName>
    </recommendedName>
</protein>